<feature type="transmembrane region" description="Helical" evidence="1">
    <location>
        <begin position="38"/>
        <end position="61"/>
    </location>
</feature>
<evidence type="ECO:0000313" key="3">
    <source>
        <dbReference type="Proteomes" id="UP000245812"/>
    </source>
</evidence>
<keyword evidence="1" id="KW-0812">Transmembrane</keyword>
<dbReference type="AlphaFoldDB" id="A0A316I072"/>
<dbReference type="GO" id="GO:0005886">
    <property type="term" value="C:plasma membrane"/>
    <property type="evidence" value="ECO:0007669"/>
    <property type="project" value="TreeGrafter"/>
</dbReference>
<protein>
    <submittedName>
        <fullName evidence="2">Uncharacterized membrane protein HdeD (DUF308 family)</fullName>
    </submittedName>
</protein>
<feature type="transmembrane region" description="Helical" evidence="1">
    <location>
        <begin position="151"/>
        <end position="174"/>
    </location>
</feature>
<keyword evidence="3" id="KW-1185">Reference proteome</keyword>
<evidence type="ECO:0000256" key="1">
    <source>
        <dbReference type="SAM" id="Phobius"/>
    </source>
</evidence>
<keyword evidence="1" id="KW-1133">Transmembrane helix</keyword>
<reference evidence="2 3" key="1">
    <citation type="submission" date="2018-05" db="EMBL/GenBank/DDBJ databases">
        <title>Genomic Encyclopedia of Type Strains, Phase IV (KMG-IV): sequencing the most valuable type-strain genomes for metagenomic binning, comparative biology and taxonomic classification.</title>
        <authorList>
            <person name="Goeker M."/>
        </authorList>
    </citation>
    <scope>NUCLEOTIDE SEQUENCE [LARGE SCALE GENOMIC DNA]</scope>
    <source>
        <strain evidence="2 3">DSM 14263</strain>
    </source>
</reference>
<keyword evidence="1" id="KW-0472">Membrane</keyword>
<dbReference type="Pfam" id="PF03729">
    <property type="entry name" value="DUF308"/>
    <property type="match status" value="1"/>
</dbReference>
<accession>A0A316I072</accession>
<proteinExistence type="predicted"/>
<sequence length="183" mass="19435">MNAGLLHHLGRNWWVFVLYGVIAVLFGLFAIARPLAAAFALAWACGVMALAETLITVFALFDRRVTVSKGWLVLYALVSLAFGVLAVSNPVAVAGALLMLLAAWLVVGGVYRIVFAIRVRKEIEGEWLIALSGVLAIVLGVLFVLSPVAGLLVTALWIGVAALFYGVLQIAAGIRLHRLAGSV</sequence>
<dbReference type="InterPro" id="IPR052712">
    <property type="entry name" value="Acid_resist_chaperone_HdeD"/>
</dbReference>
<organism evidence="2 3">
    <name type="scientific">Fulvimonas soli</name>
    <dbReference type="NCBI Taxonomy" id="155197"/>
    <lineage>
        <taxon>Bacteria</taxon>
        <taxon>Pseudomonadati</taxon>
        <taxon>Pseudomonadota</taxon>
        <taxon>Gammaproteobacteria</taxon>
        <taxon>Lysobacterales</taxon>
        <taxon>Rhodanobacteraceae</taxon>
        <taxon>Fulvimonas</taxon>
    </lineage>
</organism>
<dbReference type="PANTHER" id="PTHR34989:SF1">
    <property type="entry name" value="PROTEIN HDED"/>
    <property type="match status" value="1"/>
</dbReference>
<feature type="transmembrane region" description="Helical" evidence="1">
    <location>
        <begin position="127"/>
        <end position="145"/>
    </location>
</feature>
<feature type="transmembrane region" description="Helical" evidence="1">
    <location>
        <begin position="70"/>
        <end position="87"/>
    </location>
</feature>
<dbReference type="InterPro" id="IPR005325">
    <property type="entry name" value="DUF308_memb"/>
</dbReference>
<dbReference type="RefSeq" id="WP_109723986.1">
    <property type="nucleotide sequence ID" value="NZ_MSZV01000013.1"/>
</dbReference>
<gene>
    <name evidence="2" type="ORF">C7456_108159</name>
</gene>
<dbReference type="PANTHER" id="PTHR34989">
    <property type="entry name" value="PROTEIN HDED"/>
    <property type="match status" value="1"/>
</dbReference>
<dbReference type="OrthoDB" id="193343at2"/>
<comment type="caution">
    <text evidence="2">The sequence shown here is derived from an EMBL/GenBank/DDBJ whole genome shotgun (WGS) entry which is preliminary data.</text>
</comment>
<evidence type="ECO:0000313" key="2">
    <source>
        <dbReference type="EMBL" id="PWK85863.1"/>
    </source>
</evidence>
<name>A0A316I072_9GAMM</name>
<dbReference type="EMBL" id="QGHC01000008">
    <property type="protein sequence ID" value="PWK85863.1"/>
    <property type="molecule type" value="Genomic_DNA"/>
</dbReference>
<feature type="transmembrane region" description="Helical" evidence="1">
    <location>
        <begin position="12"/>
        <end position="32"/>
    </location>
</feature>
<feature type="transmembrane region" description="Helical" evidence="1">
    <location>
        <begin position="93"/>
        <end position="115"/>
    </location>
</feature>
<dbReference type="Proteomes" id="UP000245812">
    <property type="component" value="Unassembled WGS sequence"/>
</dbReference>